<name>A0A4Y2KLM5_ARAVE</name>
<comment type="caution">
    <text evidence="3">The sequence shown here is derived from an EMBL/GenBank/DDBJ whole genome shotgun (WGS) entry which is preliminary data.</text>
</comment>
<dbReference type="AlphaFoldDB" id="A0A4Y2KLM5"/>
<evidence type="ECO:0000313" key="3">
    <source>
        <dbReference type="EMBL" id="GBN02962.1"/>
    </source>
</evidence>
<evidence type="ECO:0000313" key="4">
    <source>
        <dbReference type="Proteomes" id="UP000499080"/>
    </source>
</evidence>
<dbReference type="Pfam" id="PF26585">
    <property type="entry name" value="STX17_N"/>
    <property type="match status" value="1"/>
</dbReference>
<keyword evidence="1" id="KW-0812">Transmembrane</keyword>
<dbReference type="SUPFAM" id="SSF58038">
    <property type="entry name" value="SNARE fusion complex"/>
    <property type="match status" value="1"/>
</dbReference>
<dbReference type="InterPro" id="IPR059001">
    <property type="entry name" value="STX17_N"/>
</dbReference>
<dbReference type="Gene3D" id="1.20.5.110">
    <property type="match status" value="1"/>
</dbReference>
<feature type="transmembrane region" description="Helical" evidence="1">
    <location>
        <begin position="238"/>
        <end position="258"/>
    </location>
</feature>
<feature type="domain" description="T-SNARE coiled-coil homology" evidence="2">
    <location>
        <begin position="184"/>
        <end position="233"/>
    </location>
</feature>
<dbReference type="Proteomes" id="UP000499080">
    <property type="component" value="Unassembled WGS sequence"/>
</dbReference>
<proteinExistence type="predicted"/>
<reference evidence="3 4" key="1">
    <citation type="journal article" date="2019" name="Sci. Rep.">
        <title>Orb-weaving spider Araneus ventricosus genome elucidates the spidroin gene catalogue.</title>
        <authorList>
            <person name="Kono N."/>
            <person name="Nakamura H."/>
            <person name="Ohtoshi R."/>
            <person name="Moran D.A.P."/>
            <person name="Shinohara A."/>
            <person name="Yoshida Y."/>
            <person name="Fujiwara M."/>
            <person name="Mori M."/>
            <person name="Tomita M."/>
            <person name="Arakawa K."/>
        </authorList>
    </citation>
    <scope>NUCLEOTIDE SEQUENCE [LARGE SCALE GENOMIC DNA]</scope>
</reference>
<protein>
    <submittedName>
        <fullName evidence="3">Syntaxin-17</fullName>
    </submittedName>
</protein>
<keyword evidence="1" id="KW-1133">Transmembrane helix</keyword>
<feature type="transmembrane region" description="Helical" evidence="1">
    <location>
        <begin position="264"/>
        <end position="285"/>
    </location>
</feature>
<dbReference type="EMBL" id="BGPR01004751">
    <property type="protein sequence ID" value="GBN02962.1"/>
    <property type="molecule type" value="Genomic_DNA"/>
</dbReference>
<keyword evidence="1" id="KW-0472">Membrane</keyword>
<organism evidence="3 4">
    <name type="scientific">Araneus ventricosus</name>
    <name type="common">Orbweaver spider</name>
    <name type="synonym">Epeira ventricosa</name>
    <dbReference type="NCBI Taxonomy" id="182803"/>
    <lineage>
        <taxon>Eukaryota</taxon>
        <taxon>Metazoa</taxon>
        <taxon>Ecdysozoa</taxon>
        <taxon>Arthropoda</taxon>
        <taxon>Chelicerata</taxon>
        <taxon>Arachnida</taxon>
        <taxon>Araneae</taxon>
        <taxon>Araneomorphae</taxon>
        <taxon>Entelegynae</taxon>
        <taxon>Araneoidea</taxon>
        <taxon>Araneidae</taxon>
        <taxon>Araneus</taxon>
    </lineage>
</organism>
<dbReference type="PROSITE" id="PS50192">
    <property type="entry name" value="T_SNARE"/>
    <property type="match status" value="1"/>
</dbReference>
<evidence type="ECO:0000259" key="2">
    <source>
        <dbReference type="PROSITE" id="PS50192"/>
    </source>
</evidence>
<keyword evidence="4" id="KW-1185">Reference proteome</keyword>
<accession>A0A4Y2KLM5</accession>
<dbReference type="InterPro" id="IPR000727">
    <property type="entry name" value="T_SNARE_dom"/>
</dbReference>
<gene>
    <name evidence="3" type="primary">STX17</name>
    <name evidence="3" type="ORF">AVEN_38982_1</name>
</gene>
<evidence type="ECO:0000256" key="1">
    <source>
        <dbReference type="SAM" id="Phobius"/>
    </source>
</evidence>
<dbReference type="OrthoDB" id="10035606at2759"/>
<sequence>MDQNENESFKVKELPKLPFKRLRLPLSRLVDTAIPLHAQLLNEQSKNIEALKNKNRPLLLRQEQSNASKTLQLLKADLYEIEQLNLQVKDEDQEAFEKAIIKSLKDAVEAISEFMASHSDVLGPLLDLDNDLSEQPAEFPKLVCGTVIDSNIFDESKECTVEVFETSSQLVVHDHPASRNWSFLRKQLLEVHSLINQFASLVFHQQDSIDNVQSNIVETHENVRIGTSYLKKASLLKAATFPIVGAVVGGITLGPLGALAGFKLLGSVACVAGGSALGYSAGLGLKKKSQEVCNSIELKPLTYESKSISNSSPDLCTDVVTKGES</sequence>